<keyword evidence="1" id="KW-1185">Reference proteome</keyword>
<sequence>MRSRVWCSRNGIVASRRERHRARRRVAECSGNAKYVKRRMLNNGGIANEKEAELEERLMTGPTAKCREQLAAAAAAAVADAARWPRFR</sequence>
<evidence type="ECO:0000313" key="2">
    <source>
        <dbReference type="WBParaSite" id="HCON_00189320-00001"/>
    </source>
</evidence>
<evidence type="ECO:0000313" key="1">
    <source>
        <dbReference type="Proteomes" id="UP000025227"/>
    </source>
</evidence>
<organism evidence="1 2">
    <name type="scientific">Haemonchus contortus</name>
    <name type="common">Barber pole worm</name>
    <dbReference type="NCBI Taxonomy" id="6289"/>
    <lineage>
        <taxon>Eukaryota</taxon>
        <taxon>Metazoa</taxon>
        <taxon>Ecdysozoa</taxon>
        <taxon>Nematoda</taxon>
        <taxon>Chromadorea</taxon>
        <taxon>Rhabditida</taxon>
        <taxon>Rhabditina</taxon>
        <taxon>Rhabditomorpha</taxon>
        <taxon>Strongyloidea</taxon>
        <taxon>Trichostrongylidae</taxon>
        <taxon>Haemonchus</taxon>
    </lineage>
</organism>
<protein>
    <submittedName>
        <fullName evidence="2">Uncharacterized protein</fullName>
    </submittedName>
</protein>
<dbReference type="OrthoDB" id="10416736at2759"/>
<dbReference type="OMA" id="IGCSAKY"/>
<accession>A0A7I4Z428</accession>
<dbReference type="AlphaFoldDB" id="A0A7I4Z428"/>
<dbReference type="WBParaSite" id="HCON_00189320-00001">
    <property type="protein sequence ID" value="HCON_00189320-00001"/>
    <property type="gene ID" value="HCON_00189320"/>
</dbReference>
<name>A0A7I4Z428_HAECO</name>
<dbReference type="Proteomes" id="UP000025227">
    <property type="component" value="Unplaced"/>
</dbReference>
<reference evidence="2" key="1">
    <citation type="submission" date="2020-12" db="UniProtKB">
        <authorList>
            <consortium name="WormBaseParasite"/>
        </authorList>
    </citation>
    <scope>IDENTIFICATION</scope>
    <source>
        <strain evidence="2">MHco3</strain>
    </source>
</reference>
<proteinExistence type="predicted"/>